<evidence type="ECO:0000313" key="3">
    <source>
        <dbReference type="Proteomes" id="UP000294847"/>
    </source>
</evidence>
<reference evidence="2 3" key="1">
    <citation type="journal article" date="2019" name="Mol. Biol. Evol.">
        <title>Blast fungal genomes show frequent chromosomal changes, gene gains and losses, and effector gene turnover.</title>
        <authorList>
            <person name="Gomez Luciano L.B."/>
            <person name="Jason Tsai I."/>
            <person name="Chuma I."/>
            <person name="Tosa Y."/>
            <person name="Chen Y.H."/>
            <person name="Li J.Y."/>
            <person name="Li M.Y."/>
            <person name="Jade Lu M.Y."/>
            <person name="Nakayashiki H."/>
            <person name="Li W.H."/>
        </authorList>
    </citation>
    <scope>NUCLEOTIDE SEQUENCE [LARGE SCALE GENOMIC DNA]</scope>
    <source>
        <strain evidence="2">MZ5-1-6</strain>
    </source>
</reference>
<evidence type="ECO:0000313" key="2">
    <source>
        <dbReference type="EMBL" id="QBZ55011.1"/>
    </source>
</evidence>
<feature type="compositionally biased region" description="Basic and acidic residues" evidence="1">
    <location>
        <begin position="132"/>
        <end position="147"/>
    </location>
</feature>
<dbReference type="Proteomes" id="UP000294847">
    <property type="component" value="Chromosome 1"/>
</dbReference>
<feature type="region of interest" description="Disordered" evidence="1">
    <location>
        <begin position="76"/>
        <end position="147"/>
    </location>
</feature>
<proteinExistence type="predicted"/>
<name>A0A4P7N240_PYROR</name>
<evidence type="ECO:0000256" key="1">
    <source>
        <dbReference type="SAM" id="MobiDB-lite"/>
    </source>
</evidence>
<sequence>MASETPEKSVAGNLALNGLKPKDMEVLSLMVLCATPEAHANLLSNINFEQFASLGSYKNEHAAKTVVGMLIRKLKANTTPPDNANALTPTATPKKRKTPVKKAANNDDDEEADTPAKKPRARTKKAASAEPVSKDVEMRDQGEVQTE</sequence>
<organism evidence="2 3">
    <name type="scientific">Pyricularia oryzae</name>
    <name type="common">Rice blast fungus</name>
    <name type="synonym">Magnaporthe oryzae</name>
    <dbReference type="NCBI Taxonomy" id="318829"/>
    <lineage>
        <taxon>Eukaryota</taxon>
        <taxon>Fungi</taxon>
        <taxon>Dikarya</taxon>
        <taxon>Ascomycota</taxon>
        <taxon>Pezizomycotina</taxon>
        <taxon>Sordariomycetes</taxon>
        <taxon>Sordariomycetidae</taxon>
        <taxon>Magnaporthales</taxon>
        <taxon>Pyriculariaceae</taxon>
        <taxon>Pyricularia</taxon>
    </lineage>
</organism>
<gene>
    <name evidence="2" type="ORF">PoMZ_10727</name>
</gene>
<dbReference type="EMBL" id="CP034204">
    <property type="protein sequence ID" value="QBZ55011.1"/>
    <property type="molecule type" value="Genomic_DNA"/>
</dbReference>
<protein>
    <submittedName>
        <fullName evidence="2">Uncharacterized protein</fullName>
    </submittedName>
</protein>
<dbReference type="AlphaFoldDB" id="A0A4P7N240"/>
<accession>A0A4P7N240</accession>